<sequence>MQLAYTKSSPNLGYDSIINTVEKINSIALRDRTIDVVYIKILSSELEFSCFCGSVVLTLSKRRGSQEQFKY</sequence>
<comment type="caution">
    <text evidence="1">The sequence shown here is derived from an EMBL/GenBank/DDBJ whole genome shotgun (WGS) entry which is preliminary data.</text>
</comment>
<organism evidence="1 2">
    <name type="scientific">Brachionus plicatilis</name>
    <name type="common">Marine rotifer</name>
    <name type="synonym">Brachionus muelleri</name>
    <dbReference type="NCBI Taxonomy" id="10195"/>
    <lineage>
        <taxon>Eukaryota</taxon>
        <taxon>Metazoa</taxon>
        <taxon>Spiralia</taxon>
        <taxon>Gnathifera</taxon>
        <taxon>Rotifera</taxon>
        <taxon>Eurotatoria</taxon>
        <taxon>Monogononta</taxon>
        <taxon>Pseudotrocha</taxon>
        <taxon>Ploima</taxon>
        <taxon>Brachionidae</taxon>
        <taxon>Brachionus</taxon>
    </lineage>
</organism>
<gene>
    <name evidence="1" type="ORF">BpHYR1_015067</name>
</gene>
<proteinExistence type="predicted"/>
<name>A0A3M7SN64_BRAPC</name>
<evidence type="ECO:0000313" key="2">
    <source>
        <dbReference type="Proteomes" id="UP000276133"/>
    </source>
</evidence>
<protein>
    <submittedName>
        <fullName evidence="1">Uncharacterized protein</fullName>
    </submittedName>
</protein>
<reference evidence="1 2" key="1">
    <citation type="journal article" date="2018" name="Sci. Rep.">
        <title>Genomic signatures of local adaptation to the degree of environmental predictability in rotifers.</title>
        <authorList>
            <person name="Franch-Gras L."/>
            <person name="Hahn C."/>
            <person name="Garcia-Roger E.M."/>
            <person name="Carmona M.J."/>
            <person name="Serra M."/>
            <person name="Gomez A."/>
        </authorList>
    </citation>
    <scope>NUCLEOTIDE SEQUENCE [LARGE SCALE GENOMIC DNA]</scope>
    <source>
        <strain evidence="1">HYR1</strain>
    </source>
</reference>
<accession>A0A3M7SN64</accession>
<dbReference type="AlphaFoldDB" id="A0A3M7SN64"/>
<dbReference type="Proteomes" id="UP000276133">
    <property type="component" value="Unassembled WGS sequence"/>
</dbReference>
<dbReference type="EMBL" id="REGN01001078">
    <property type="protein sequence ID" value="RNA37169.1"/>
    <property type="molecule type" value="Genomic_DNA"/>
</dbReference>
<evidence type="ECO:0000313" key="1">
    <source>
        <dbReference type="EMBL" id="RNA37169.1"/>
    </source>
</evidence>
<keyword evidence="2" id="KW-1185">Reference proteome</keyword>